<dbReference type="InterPro" id="IPR002994">
    <property type="entry name" value="Surf1/Shy1"/>
</dbReference>
<dbReference type="Pfam" id="PF02104">
    <property type="entry name" value="SURF1"/>
    <property type="match status" value="1"/>
</dbReference>
<protein>
    <recommendedName>
        <fullName evidence="5">SURF1-like protein</fullName>
    </recommendedName>
</protein>
<keyword evidence="5" id="KW-0999">Mitochondrion inner membrane</keyword>
<evidence type="ECO:0000256" key="4">
    <source>
        <dbReference type="ARBA" id="ARBA00023136"/>
    </source>
</evidence>
<comment type="subcellular location">
    <subcellularLocation>
        <location evidence="1">Membrane</location>
    </subcellularLocation>
    <subcellularLocation>
        <location evidence="5">Mitochondrion inner membrane</location>
        <topology evidence="5">Multi-pass membrane protein</topology>
    </subcellularLocation>
</comment>
<evidence type="ECO:0000313" key="8">
    <source>
        <dbReference type="Proteomes" id="UP000030653"/>
    </source>
</evidence>
<keyword evidence="5" id="KW-0496">Mitochondrion</keyword>
<proteinExistence type="inferred from homology"/>
<name>M5G8B3_DACPD</name>
<dbReference type="PROSITE" id="PS50895">
    <property type="entry name" value="SURF1"/>
    <property type="match status" value="1"/>
</dbReference>
<dbReference type="GO" id="GO:0033617">
    <property type="term" value="P:mitochondrial respiratory chain complex IV assembly"/>
    <property type="evidence" value="ECO:0007669"/>
    <property type="project" value="TreeGrafter"/>
</dbReference>
<comment type="caution">
    <text evidence="5">Lacks conserved residue(s) required for the propagation of feature annotation.</text>
</comment>
<dbReference type="CDD" id="cd06662">
    <property type="entry name" value="SURF1"/>
    <property type="match status" value="1"/>
</dbReference>
<dbReference type="PANTHER" id="PTHR23427:SF2">
    <property type="entry name" value="SURFEIT LOCUS PROTEIN 1"/>
    <property type="match status" value="1"/>
</dbReference>
<dbReference type="EMBL" id="JH795868">
    <property type="protein sequence ID" value="EJT99997.1"/>
    <property type="molecule type" value="Genomic_DNA"/>
</dbReference>
<dbReference type="OMA" id="WYSRDVA"/>
<dbReference type="RefSeq" id="XP_040626895.1">
    <property type="nucleotide sequence ID" value="XM_040775311.1"/>
</dbReference>
<evidence type="ECO:0000256" key="5">
    <source>
        <dbReference type="RuleBase" id="RU363076"/>
    </source>
</evidence>
<dbReference type="OrthoDB" id="10040024at2759"/>
<evidence type="ECO:0000313" key="7">
    <source>
        <dbReference type="EMBL" id="EJT99997.1"/>
    </source>
</evidence>
<comment type="similarity">
    <text evidence="5">Belongs to the SURF1 family.</text>
</comment>
<evidence type="ECO:0000256" key="6">
    <source>
        <dbReference type="SAM" id="MobiDB-lite"/>
    </source>
</evidence>
<keyword evidence="2 5" id="KW-0812">Transmembrane</keyword>
<dbReference type="GO" id="GO:0005743">
    <property type="term" value="C:mitochondrial inner membrane"/>
    <property type="evidence" value="ECO:0007669"/>
    <property type="project" value="UniProtKB-SubCell"/>
</dbReference>
<keyword evidence="4 5" id="KW-0472">Membrane</keyword>
<gene>
    <name evidence="7" type="ORF">DACRYDRAFT_55300</name>
</gene>
<dbReference type="STRING" id="1858805.M5G8B3"/>
<feature type="region of interest" description="Disordered" evidence="6">
    <location>
        <begin position="38"/>
        <end position="70"/>
    </location>
</feature>
<evidence type="ECO:0000256" key="2">
    <source>
        <dbReference type="ARBA" id="ARBA00022692"/>
    </source>
</evidence>
<feature type="compositionally biased region" description="Low complexity" evidence="6">
    <location>
        <begin position="39"/>
        <end position="59"/>
    </location>
</feature>
<keyword evidence="3 5" id="KW-1133">Transmembrane helix</keyword>
<evidence type="ECO:0000256" key="1">
    <source>
        <dbReference type="ARBA" id="ARBA00004370"/>
    </source>
</evidence>
<sequence>MFFWVFWYSYPPHKQQQRDPQWDNRQPECILPQTVIIHSSRSSQSSSSSLTTTLSQSNSYIPPPPPPPRKPTFTARLRSSPAAMLLGIIPLLTLGLGFWQVYRLRWKLALIDELEDKLGREALWLPGRINVDKLPEFQYRRVLAQGTYLPSQTIYVGPRTYDGVHGYHAITPLARPGGSTIFINRGFVPKDFCPGGPKYAGSPLALERTGGEVTIEGLLRQSSTRGTFVPENEPEKGVYYWVDLPLLSERMGESAQPVLVDEVYEGHLGLVAEKLARGEPVGRKAKVEMRNQHAVYAATWCVPDWVNLSGTDGL</sequence>
<reference evidence="7 8" key="1">
    <citation type="journal article" date="2012" name="Science">
        <title>The Paleozoic origin of enzymatic lignin decomposition reconstructed from 31 fungal genomes.</title>
        <authorList>
            <person name="Floudas D."/>
            <person name="Binder M."/>
            <person name="Riley R."/>
            <person name="Barry K."/>
            <person name="Blanchette R.A."/>
            <person name="Henrissat B."/>
            <person name="Martinez A.T."/>
            <person name="Otillar R."/>
            <person name="Spatafora J.W."/>
            <person name="Yadav J.S."/>
            <person name="Aerts A."/>
            <person name="Benoit I."/>
            <person name="Boyd A."/>
            <person name="Carlson A."/>
            <person name="Copeland A."/>
            <person name="Coutinho P.M."/>
            <person name="de Vries R.P."/>
            <person name="Ferreira P."/>
            <person name="Findley K."/>
            <person name="Foster B."/>
            <person name="Gaskell J."/>
            <person name="Glotzer D."/>
            <person name="Gorecki P."/>
            <person name="Heitman J."/>
            <person name="Hesse C."/>
            <person name="Hori C."/>
            <person name="Igarashi K."/>
            <person name="Jurgens J.A."/>
            <person name="Kallen N."/>
            <person name="Kersten P."/>
            <person name="Kohler A."/>
            <person name="Kuees U."/>
            <person name="Kumar T.K.A."/>
            <person name="Kuo A."/>
            <person name="LaButti K."/>
            <person name="Larrondo L.F."/>
            <person name="Lindquist E."/>
            <person name="Ling A."/>
            <person name="Lombard V."/>
            <person name="Lucas S."/>
            <person name="Lundell T."/>
            <person name="Martin R."/>
            <person name="McLaughlin D.J."/>
            <person name="Morgenstern I."/>
            <person name="Morin E."/>
            <person name="Murat C."/>
            <person name="Nagy L.G."/>
            <person name="Nolan M."/>
            <person name="Ohm R.A."/>
            <person name="Patyshakuliyeva A."/>
            <person name="Rokas A."/>
            <person name="Ruiz-Duenas F.J."/>
            <person name="Sabat G."/>
            <person name="Salamov A."/>
            <person name="Samejima M."/>
            <person name="Schmutz J."/>
            <person name="Slot J.C."/>
            <person name="St John F."/>
            <person name="Stenlid J."/>
            <person name="Sun H."/>
            <person name="Sun S."/>
            <person name="Syed K."/>
            <person name="Tsang A."/>
            <person name="Wiebenga A."/>
            <person name="Young D."/>
            <person name="Pisabarro A."/>
            <person name="Eastwood D.C."/>
            <person name="Martin F."/>
            <person name="Cullen D."/>
            <person name="Grigoriev I.V."/>
            <person name="Hibbett D.S."/>
        </authorList>
    </citation>
    <scope>NUCLEOTIDE SEQUENCE [LARGE SCALE GENOMIC DNA]</scope>
    <source>
        <strain evidence="7 8">DJM-731 SS1</strain>
    </source>
</reference>
<dbReference type="PANTHER" id="PTHR23427">
    <property type="entry name" value="SURFEIT LOCUS PROTEIN"/>
    <property type="match status" value="1"/>
</dbReference>
<dbReference type="GeneID" id="63690373"/>
<dbReference type="HOGENOM" id="CLU_047737_4_0_1"/>
<feature type="transmembrane region" description="Helical" evidence="5">
    <location>
        <begin position="82"/>
        <end position="102"/>
    </location>
</feature>
<evidence type="ECO:0000256" key="3">
    <source>
        <dbReference type="ARBA" id="ARBA00022989"/>
    </source>
</evidence>
<dbReference type="InterPro" id="IPR045214">
    <property type="entry name" value="Surf1/Surf4"/>
</dbReference>
<feature type="compositionally biased region" description="Pro residues" evidence="6">
    <location>
        <begin position="61"/>
        <end position="70"/>
    </location>
</feature>
<organism evidence="7 8">
    <name type="scientific">Dacryopinax primogenitus (strain DJM 731)</name>
    <name type="common">Brown rot fungus</name>
    <dbReference type="NCBI Taxonomy" id="1858805"/>
    <lineage>
        <taxon>Eukaryota</taxon>
        <taxon>Fungi</taxon>
        <taxon>Dikarya</taxon>
        <taxon>Basidiomycota</taxon>
        <taxon>Agaricomycotina</taxon>
        <taxon>Dacrymycetes</taxon>
        <taxon>Dacrymycetales</taxon>
        <taxon>Dacrymycetaceae</taxon>
        <taxon>Dacryopinax</taxon>
    </lineage>
</organism>
<comment type="function">
    <text evidence="5">Probably involved in the biogenesis of the COX complex.</text>
</comment>
<keyword evidence="8" id="KW-1185">Reference proteome</keyword>
<dbReference type="AlphaFoldDB" id="M5G8B3"/>
<accession>M5G8B3</accession>
<dbReference type="Proteomes" id="UP000030653">
    <property type="component" value="Unassembled WGS sequence"/>
</dbReference>